<feature type="chain" id="PRO_5019719580" description="DUF2884 family protein" evidence="1">
    <location>
        <begin position="24"/>
        <end position="229"/>
    </location>
</feature>
<accession>A0A495RJW0</accession>
<dbReference type="EMBL" id="RBWY01000001">
    <property type="protein sequence ID" value="RKS87807.1"/>
    <property type="molecule type" value="Genomic_DNA"/>
</dbReference>
<evidence type="ECO:0000313" key="2">
    <source>
        <dbReference type="EMBL" id="RKS87807.1"/>
    </source>
</evidence>
<reference evidence="2 3" key="1">
    <citation type="submission" date="2018-10" db="EMBL/GenBank/DDBJ databases">
        <title>Genomic Encyclopedia of Type Strains, Phase IV (KMG-IV): sequencing the most valuable type-strain genomes for metagenomic binning, comparative biology and taxonomic classification.</title>
        <authorList>
            <person name="Goeker M."/>
        </authorList>
    </citation>
    <scope>NUCLEOTIDE SEQUENCE [LARGE SCALE GENOMIC DNA]</scope>
    <source>
        <strain evidence="2 3">DSM 22228</strain>
    </source>
</reference>
<keyword evidence="1" id="KW-0732">Signal</keyword>
<feature type="signal peptide" evidence="1">
    <location>
        <begin position="1"/>
        <end position="23"/>
    </location>
</feature>
<dbReference type="RefSeq" id="WP_121144675.1">
    <property type="nucleotide sequence ID" value="NZ_RBWY01000001.1"/>
</dbReference>
<gene>
    <name evidence="2" type="ORF">DES39_1051</name>
</gene>
<name>A0A495RJW0_9GAMM</name>
<dbReference type="OrthoDB" id="7057921at2"/>
<evidence type="ECO:0008006" key="4">
    <source>
        <dbReference type="Google" id="ProtNLM"/>
    </source>
</evidence>
<evidence type="ECO:0000313" key="3">
    <source>
        <dbReference type="Proteomes" id="UP000278542"/>
    </source>
</evidence>
<evidence type="ECO:0000256" key="1">
    <source>
        <dbReference type="SAM" id="SignalP"/>
    </source>
</evidence>
<proteinExistence type="predicted"/>
<protein>
    <recommendedName>
        <fullName evidence="4">DUF2884 family protein</fullName>
    </recommendedName>
</protein>
<comment type="caution">
    <text evidence="2">The sequence shown here is derived from an EMBL/GenBank/DDBJ whole genome shotgun (WGS) entry which is preliminary data.</text>
</comment>
<keyword evidence="3" id="KW-1185">Reference proteome</keyword>
<organism evidence="2 3">
    <name type="scientific">Orbus hercynius</name>
    <dbReference type="NCBI Taxonomy" id="593135"/>
    <lineage>
        <taxon>Bacteria</taxon>
        <taxon>Pseudomonadati</taxon>
        <taxon>Pseudomonadota</taxon>
        <taxon>Gammaproteobacteria</taxon>
        <taxon>Orbales</taxon>
        <taxon>Orbaceae</taxon>
        <taxon>Orbus</taxon>
    </lineage>
</organism>
<sequence>MLKKLLFCGLIIWGCLSANTVLAKTKECLVKPSYDIVIEQGFVEIVNQQNDVLITPSGAVTRNNITLPLTPAVQQDAKQFQAFLRTNMADYELRSVAELNQVNAVFAQAIRDKLGNKSELLSNLRSLYNQLLALLHQAIITKDGVTYFYYQPFNNLKTDGEAISKKVFYKILGNSILHFDVFKNYSGIKKIAKEEWKTQKVSLQQFDESICALMTDIDNQYNHLMRSFK</sequence>
<dbReference type="Proteomes" id="UP000278542">
    <property type="component" value="Unassembled WGS sequence"/>
</dbReference>
<dbReference type="AlphaFoldDB" id="A0A495RJW0"/>